<dbReference type="RefSeq" id="WP_007185244.1">
    <property type="nucleotide sequence ID" value="NZ_AKGD01000001.1"/>
</dbReference>
<keyword evidence="3" id="KW-1185">Reference proteome</keyword>
<dbReference type="Pfam" id="PF20567">
    <property type="entry name" value="DUF6776"/>
    <property type="match status" value="1"/>
</dbReference>
<reference evidence="2 3" key="1">
    <citation type="journal article" date="2012" name="J. Bacteriol.">
        <title>Genome Sequence of n-Alkane-Degrading Hydrocarboniphaga effusa Strain AP103T (ATCC BAA-332T).</title>
        <authorList>
            <person name="Chang H.K."/>
            <person name="Zylstra G.J."/>
            <person name="Chae J.C."/>
        </authorList>
    </citation>
    <scope>NUCLEOTIDE SEQUENCE [LARGE SCALE GENOMIC DNA]</scope>
    <source>
        <strain evidence="2 3">AP103</strain>
    </source>
</reference>
<dbReference type="Proteomes" id="UP000003704">
    <property type="component" value="Unassembled WGS sequence"/>
</dbReference>
<feature type="coiled-coil region" evidence="1">
    <location>
        <begin position="38"/>
        <end position="121"/>
    </location>
</feature>
<organism evidence="2 3">
    <name type="scientific">Hydrocarboniphaga effusa AP103</name>
    <dbReference type="NCBI Taxonomy" id="1172194"/>
    <lineage>
        <taxon>Bacteria</taxon>
        <taxon>Pseudomonadati</taxon>
        <taxon>Pseudomonadota</taxon>
        <taxon>Gammaproteobacteria</taxon>
        <taxon>Nevskiales</taxon>
        <taxon>Nevskiaceae</taxon>
        <taxon>Hydrocarboniphaga</taxon>
    </lineage>
</organism>
<dbReference type="AlphaFoldDB" id="I7ZJQ2"/>
<evidence type="ECO:0000313" key="2">
    <source>
        <dbReference type="EMBL" id="EIT72164.1"/>
    </source>
</evidence>
<protein>
    <submittedName>
        <fullName evidence="2">Uncharacterized protein</fullName>
    </submittedName>
</protein>
<keyword evidence="1" id="KW-0175">Coiled coil</keyword>
<name>I7ZJQ2_9GAMM</name>
<evidence type="ECO:0000313" key="3">
    <source>
        <dbReference type="Proteomes" id="UP000003704"/>
    </source>
</evidence>
<dbReference type="OrthoDB" id="7056878at2"/>
<dbReference type="EMBL" id="AKGD01000001">
    <property type="protein sequence ID" value="EIT72164.1"/>
    <property type="molecule type" value="Genomic_DNA"/>
</dbReference>
<accession>I7ZJQ2</accession>
<evidence type="ECO:0000256" key="1">
    <source>
        <dbReference type="SAM" id="Coils"/>
    </source>
</evidence>
<gene>
    <name evidence="2" type="ORF">WQQ_23010</name>
</gene>
<comment type="caution">
    <text evidence="2">The sequence shown here is derived from an EMBL/GenBank/DDBJ whole genome shotgun (WGS) entry which is preliminary data.</text>
</comment>
<dbReference type="STRING" id="1172194.WQQ_23010"/>
<dbReference type="InterPro" id="IPR046703">
    <property type="entry name" value="DUF6776"/>
</dbReference>
<proteinExistence type="predicted"/>
<sequence>MQHRIVITRHRPWMRAAAVAGAAALLAIAGFMLFAYARTSTVREFKQTRSELEQLRDERRTLARELRTAKSENAELRQQVVYAERSQQIDGQACESVKESLAGLQAEAADLREQIAFYRGVMSPDVGKAGVRVLEMRMTPQAQANLWRYDLVLIQSMRQEKRVAGQTRIAVLGSQGGQQKRLDLSSLLNSGENLPAFAFKYFQEFSGVFTLPKDFRPIRVMVSLLVDGEGSPPVEEEFDWSKIQAQRAEHEIHVE</sequence>